<evidence type="ECO:0000313" key="3">
    <source>
        <dbReference type="Proteomes" id="UP001595772"/>
    </source>
</evidence>
<dbReference type="Pfam" id="PF03992">
    <property type="entry name" value="ABM"/>
    <property type="match status" value="1"/>
</dbReference>
<dbReference type="RefSeq" id="WP_379497004.1">
    <property type="nucleotide sequence ID" value="NZ_JBHSAO010000008.1"/>
</dbReference>
<organism evidence="2 3">
    <name type="scientific">Oceanobacillus longus</name>
    <dbReference type="NCBI Taxonomy" id="930120"/>
    <lineage>
        <taxon>Bacteria</taxon>
        <taxon>Bacillati</taxon>
        <taxon>Bacillota</taxon>
        <taxon>Bacilli</taxon>
        <taxon>Bacillales</taxon>
        <taxon>Bacillaceae</taxon>
        <taxon>Oceanobacillus</taxon>
    </lineage>
</organism>
<dbReference type="Proteomes" id="UP001595772">
    <property type="component" value="Unassembled WGS sequence"/>
</dbReference>
<dbReference type="InterPro" id="IPR007138">
    <property type="entry name" value="ABM_dom"/>
</dbReference>
<evidence type="ECO:0000313" key="2">
    <source>
        <dbReference type="EMBL" id="MFC4024513.1"/>
    </source>
</evidence>
<keyword evidence="2" id="KW-0560">Oxidoreductase</keyword>
<dbReference type="SUPFAM" id="SSF54909">
    <property type="entry name" value="Dimeric alpha+beta barrel"/>
    <property type="match status" value="1"/>
</dbReference>
<feature type="domain" description="ABM" evidence="1">
    <location>
        <begin position="66"/>
        <end position="160"/>
    </location>
</feature>
<accession>A0ABV8GXA1</accession>
<proteinExistence type="predicted"/>
<name>A0ABV8GXA1_9BACI</name>
<protein>
    <submittedName>
        <fullName evidence="2">Antibiotic biosynthesis monooxygenase family protein</fullName>
        <ecNumber evidence="2">1.14.-.-</ecNumber>
    </submittedName>
</protein>
<dbReference type="InterPro" id="IPR011008">
    <property type="entry name" value="Dimeric_a/b-barrel"/>
</dbReference>
<dbReference type="EC" id="1.14.-.-" evidence="2"/>
<gene>
    <name evidence="2" type="ORF">ACFOUV_11970</name>
</gene>
<dbReference type="PANTHER" id="PTHR34474">
    <property type="entry name" value="SIGNAL TRANSDUCTION PROTEIN TRAP"/>
    <property type="match status" value="1"/>
</dbReference>
<dbReference type="PANTHER" id="PTHR34474:SF2">
    <property type="entry name" value="SIGNAL TRANSDUCTION PROTEIN TRAP"/>
    <property type="match status" value="1"/>
</dbReference>
<sequence length="165" mass="19320">MNAYMTNGTIDFLKKIEQKNPDINLHLMNSSEGGIAYYENSNRKLFSSGREYEVIMQTGEILKEGFVVMNNIPVSDESKPGFEHRFKNRSNTVEDMTGFQAFRLLRPSINNTYVVFTQWHTAHDFENWKESDQFKEAHKNQSAKKPAHFMEQPFLTTCTMYKEEE</sequence>
<dbReference type="InterPro" id="IPR050404">
    <property type="entry name" value="Heme-degrading_MO"/>
</dbReference>
<keyword evidence="2" id="KW-0503">Monooxygenase</keyword>
<evidence type="ECO:0000259" key="1">
    <source>
        <dbReference type="PROSITE" id="PS51725"/>
    </source>
</evidence>
<dbReference type="EMBL" id="JBHSAO010000008">
    <property type="protein sequence ID" value="MFC4024513.1"/>
    <property type="molecule type" value="Genomic_DNA"/>
</dbReference>
<comment type="caution">
    <text evidence="2">The sequence shown here is derived from an EMBL/GenBank/DDBJ whole genome shotgun (WGS) entry which is preliminary data.</text>
</comment>
<dbReference type="GO" id="GO:0004497">
    <property type="term" value="F:monooxygenase activity"/>
    <property type="evidence" value="ECO:0007669"/>
    <property type="project" value="UniProtKB-KW"/>
</dbReference>
<keyword evidence="3" id="KW-1185">Reference proteome</keyword>
<dbReference type="PROSITE" id="PS51725">
    <property type="entry name" value="ABM"/>
    <property type="match status" value="1"/>
</dbReference>
<reference evidence="3" key="1">
    <citation type="journal article" date="2019" name="Int. J. Syst. Evol. Microbiol.">
        <title>The Global Catalogue of Microorganisms (GCM) 10K type strain sequencing project: providing services to taxonomists for standard genome sequencing and annotation.</title>
        <authorList>
            <consortium name="The Broad Institute Genomics Platform"/>
            <consortium name="The Broad Institute Genome Sequencing Center for Infectious Disease"/>
            <person name="Wu L."/>
            <person name="Ma J."/>
        </authorList>
    </citation>
    <scope>NUCLEOTIDE SEQUENCE [LARGE SCALE GENOMIC DNA]</scope>
    <source>
        <strain evidence="3">IBRC-M 10703</strain>
    </source>
</reference>
<dbReference type="Gene3D" id="3.30.70.100">
    <property type="match status" value="1"/>
</dbReference>